<reference evidence="3" key="1">
    <citation type="submission" date="2016-10" db="EMBL/GenBank/DDBJ databases">
        <authorList>
            <person name="Varghese N."/>
            <person name="Submissions S."/>
        </authorList>
    </citation>
    <scope>NUCLEOTIDE SEQUENCE [LARGE SCALE GENOMIC DNA]</scope>
    <source>
        <strain evidence="3">DSM 25157</strain>
    </source>
</reference>
<sequence>MPHPQSQSQIDQSFVHDLLAGPNDAAIVDTIIALSRRLGADVIAEGLGSPGQRDLLAFGE</sequence>
<dbReference type="EMBL" id="FNQJ01000004">
    <property type="protein sequence ID" value="SEA00119.1"/>
    <property type="molecule type" value="Genomic_DNA"/>
</dbReference>
<name>A0A1H3XL89_9BURK</name>
<evidence type="ECO:0000313" key="3">
    <source>
        <dbReference type="Proteomes" id="UP000199002"/>
    </source>
</evidence>
<evidence type="ECO:0000313" key="2">
    <source>
        <dbReference type="EMBL" id="SEA00119.1"/>
    </source>
</evidence>
<dbReference type="RefSeq" id="WP_092697254.1">
    <property type="nucleotide sequence ID" value="NZ_CAXIQL010000087.1"/>
</dbReference>
<proteinExistence type="predicted"/>
<evidence type="ECO:0000259" key="1">
    <source>
        <dbReference type="PROSITE" id="PS50883"/>
    </source>
</evidence>
<dbReference type="PROSITE" id="PS50883">
    <property type="entry name" value="EAL"/>
    <property type="match status" value="1"/>
</dbReference>
<accession>A0A1H3XL89</accession>
<dbReference type="GeneID" id="34233447"/>
<dbReference type="Pfam" id="PF00563">
    <property type="entry name" value="EAL"/>
    <property type="match status" value="1"/>
</dbReference>
<dbReference type="STRING" id="592050.SAMN05421875_10432"/>
<dbReference type="AlphaFoldDB" id="A0A1H3XL89"/>
<dbReference type="InterPro" id="IPR035919">
    <property type="entry name" value="EAL_sf"/>
</dbReference>
<gene>
    <name evidence="2" type="ORF">SAMN05421875_10432</name>
</gene>
<keyword evidence="3" id="KW-1185">Reference proteome</keyword>
<protein>
    <submittedName>
        <fullName evidence="2">EAL domain-containing protein</fullName>
    </submittedName>
</protein>
<dbReference type="Proteomes" id="UP000199002">
    <property type="component" value="Unassembled WGS sequence"/>
</dbReference>
<dbReference type="Gene3D" id="3.20.20.450">
    <property type="entry name" value="EAL domain"/>
    <property type="match status" value="1"/>
</dbReference>
<organism evidence="2 3">
    <name type="scientific">Acidovorax soli</name>
    <dbReference type="NCBI Taxonomy" id="592050"/>
    <lineage>
        <taxon>Bacteria</taxon>
        <taxon>Pseudomonadati</taxon>
        <taxon>Pseudomonadota</taxon>
        <taxon>Betaproteobacteria</taxon>
        <taxon>Burkholderiales</taxon>
        <taxon>Comamonadaceae</taxon>
        <taxon>Acidovorax</taxon>
    </lineage>
</organism>
<dbReference type="InterPro" id="IPR001633">
    <property type="entry name" value="EAL_dom"/>
</dbReference>
<dbReference type="SUPFAM" id="SSF141868">
    <property type="entry name" value="EAL domain-like"/>
    <property type="match status" value="1"/>
</dbReference>
<feature type="domain" description="EAL" evidence="1">
    <location>
        <begin position="1"/>
        <end position="60"/>
    </location>
</feature>